<organism evidence="2 4">
    <name type="scientific">Rhizophagus irregularis</name>
    <dbReference type="NCBI Taxonomy" id="588596"/>
    <lineage>
        <taxon>Eukaryota</taxon>
        <taxon>Fungi</taxon>
        <taxon>Fungi incertae sedis</taxon>
        <taxon>Mucoromycota</taxon>
        <taxon>Glomeromycotina</taxon>
        <taxon>Glomeromycetes</taxon>
        <taxon>Glomerales</taxon>
        <taxon>Glomeraceae</taxon>
        <taxon>Rhizophagus</taxon>
    </lineage>
</organism>
<protein>
    <submittedName>
        <fullName evidence="2">Uncharacterized protein</fullName>
    </submittedName>
</protein>
<evidence type="ECO:0000313" key="1">
    <source>
        <dbReference type="EMBL" id="PKC01902.1"/>
    </source>
</evidence>
<dbReference type="EMBL" id="LLXL01000249">
    <property type="protein sequence ID" value="PKK75330.1"/>
    <property type="molecule type" value="Genomic_DNA"/>
</dbReference>
<sequence length="96" mass="10942">MPLGSTKGSFFIITWVSAGKFKNITRLQDVTVNFFLRRTTISAIIFPNINYTTHLLGCKYDLSIPTTILYGILSCKYIVFNAPLFVNKKYISDLRP</sequence>
<dbReference type="EMBL" id="LLXJ01001493">
    <property type="protein sequence ID" value="PKC01902.1"/>
    <property type="molecule type" value="Genomic_DNA"/>
</dbReference>
<gene>
    <name evidence="1" type="ORF">RhiirA5_44964</name>
    <name evidence="2" type="ORF">RhiirC2_242173</name>
</gene>
<reference evidence="1 3" key="2">
    <citation type="submission" date="2017-09" db="EMBL/GenBank/DDBJ databases">
        <title>Extensive intraspecific genome diversity in a model arbuscular mycorrhizal fungus.</title>
        <authorList>
            <person name="Chen E.C."/>
            <person name="Morin E."/>
            <person name="Beaudet D."/>
            <person name="Noel J."/>
            <person name="Ndikumana S."/>
            <person name="Charron P."/>
            <person name="St-Onge C."/>
            <person name="Giorgi J."/>
            <person name="Grigoriev I.V."/>
            <person name="Roux C."/>
            <person name="Martin F.M."/>
            <person name="Corradi N."/>
        </authorList>
    </citation>
    <scope>NUCLEOTIDE SEQUENCE [LARGE SCALE GENOMIC DNA]</scope>
    <source>
        <strain evidence="1 3">A5</strain>
    </source>
</reference>
<evidence type="ECO:0000313" key="4">
    <source>
        <dbReference type="Proteomes" id="UP000233469"/>
    </source>
</evidence>
<name>A0A2N1NN74_9GLOM</name>
<reference evidence="2 4" key="3">
    <citation type="submission" date="2017-10" db="EMBL/GenBank/DDBJ databases">
        <title>Extensive intraspecific genome diversity in a model arbuscular mycorrhizal fungus.</title>
        <authorList>
            <person name="Chen E.C.H."/>
            <person name="Morin E."/>
            <person name="Baudet D."/>
            <person name="Noel J."/>
            <person name="Ndikumana S."/>
            <person name="Charron P."/>
            <person name="St-Onge C."/>
            <person name="Giorgi J."/>
            <person name="Grigoriev I.V."/>
            <person name="Roux C."/>
            <person name="Martin F.M."/>
            <person name="Corradi N."/>
        </authorList>
    </citation>
    <scope>NUCLEOTIDE SEQUENCE [LARGE SCALE GENOMIC DNA]</scope>
    <source>
        <strain evidence="2 4">C2</strain>
    </source>
</reference>
<dbReference type="AlphaFoldDB" id="A0A2N1NN74"/>
<evidence type="ECO:0000313" key="3">
    <source>
        <dbReference type="Proteomes" id="UP000232722"/>
    </source>
</evidence>
<evidence type="ECO:0000313" key="2">
    <source>
        <dbReference type="EMBL" id="PKK75330.1"/>
    </source>
</evidence>
<reference evidence="3 4" key="1">
    <citation type="submission" date="2016-04" db="EMBL/GenBank/DDBJ databases">
        <title>Genome analyses suggest a sexual origin of heterokaryosis in a supposedly ancient asexual fungus.</title>
        <authorList>
            <person name="Ropars J."/>
            <person name="Sedzielewska K."/>
            <person name="Noel J."/>
            <person name="Charron P."/>
            <person name="Farinelli L."/>
            <person name="Marton T."/>
            <person name="Kruger M."/>
            <person name="Pelin A."/>
            <person name="Brachmann A."/>
            <person name="Corradi N."/>
        </authorList>
    </citation>
    <scope>NUCLEOTIDE SEQUENCE [LARGE SCALE GENOMIC DNA]</scope>
    <source>
        <strain evidence="1 3">A5</strain>
        <strain evidence="2 4">C2</strain>
    </source>
</reference>
<dbReference type="Proteomes" id="UP000232722">
    <property type="component" value="Unassembled WGS sequence"/>
</dbReference>
<accession>A0A2N1NN74</accession>
<comment type="caution">
    <text evidence="2">The sequence shown here is derived from an EMBL/GenBank/DDBJ whole genome shotgun (WGS) entry which is preliminary data.</text>
</comment>
<dbReference type="Proteomes" id="UP000233469">
    <property type="component" value="Unassembled WGS sequence"/>
</dbReference>
<proteinExistence type="predicted"/>